<keyword evidence="2" id="KW-1185">Reference proteome</keyword>
<protein>
    <submittedName>
        <fullName evidence="1">DUF2293 domain-containing protein</fullName>
    </submittedName>
</protein>
<organism evidence="1 2">
    <name type="scientific">Halosquirtibacter laminarini</name>
    <dbReference type="NCBI Taxonomy" id="3374600"/>
    <lineage>
        <taxon>Bacteria</taxon>
        <taxon>Pseudomonadati</taxon>
        <taxon>Bacteroidota</taxon>
        <taxon>Bacteroidia</taxon>
        <taxon>Marinilabiliales</taxon>
        <taxon>Prolixibacteraceae</taxon>
        <taxon>Halosquirtibacter</taxon>
    </lineage>
</organism>
<evidence type="ECO:0000313" key="2">
    <source>
        <dbReference type="Proteomes" id="UP000826212"/>
    </source>
</evidence>
<proteinExistence type="predicted"/>
<name>A0AC61NHQ2_9BACT</name>
<dbReference type="EMBL" id="CP081303">
    <property type="protein sequence ID" value="QZE15213.1"/>
    <property type="molecule type" value="Genomic_DNA"/>
</dbReference>
<accession>A0AC61NHQ2</accession>
<sequence>MQIEVTKQSDGKYIDSENRIIEIPSGWTFLPAGDAGITRNVTKQAQYIRWKKKKGKRWISQGLWAPSEIVEVAQQKMLQLRNSNNYALQKEKRLQRRDHQHSLFCGELKVEIIKILSFHKRYAALQERAAEAITKHTAPIGSGTAARSSSLNTSQKAQRAINGWIRHHLTNYDNTPVARIKGERTKLRKRMIEEGEKVLNIYREGKDAPNPCPIEMALKK</sequence>
<reference evidence="1" key="1">
    <citation type="submission" date="2021-08" db="EMBL/GenBank/DDBJ databases">
        <title>Novel anaerobic bacterium isolated from sea squirt in East Sea, Republic of Korea.</title>
        <authorList>
            <person name="Nguyen T.H."/>
            <person name="Li Z."/>
            <person name="Lee Y.-J."/>
            <person name="Ko J."/>
            <person name="Kim S.-G."/>
        </authorList>
    </citation>
    <scope>NUCLEOTIDE SEQUENCE</scope>
    <source>
        <strain evidence="1">KCTC 25031</strain>
    </source>
</reference>
<evidence type="ECO:0000313" key="1">
    <source>
        <dbReference type="EMBL" id="QZE15213.1"/>
    </source>
</evidence>
<gene>
    <name evidence="1" type="ORF">K4L44_05095</name>
</gene>
<dbReference type="Proteomes" id="UP000826212">
    <property type="component" value="Chromosome"/>
</dbReference>